<proteinExistence type="predicted"/>
<dbReference type="GO" id="GO:0004527">
    <property type="term" value="F:exonuclease activity"/>
    <property type="evidence" value="ECO:0007669"/>
    <property type="project" value="UniProtKB-KW"/>
</dbReference>
<organism evidence="3 4">
    <name type="scientific">Salegentibacter mishustinae</name>
    <dbReference type="NCBI Taxonomy" id="270918"/>
    <lineage>
        <taxon>Bacteria</taxon>
        <taxon>Pseudomonadati</taxon>
        <taxon>Bacteroidota</taxon>
        <taxon>Flavobacteriia</taxon>
        <taxon>Flavobacteriales</taxon>
        <taxon>Flavobacteriaceae</taxon>
        <taxon>Salegentibacter</taxon>
    </lineage>
</organism>
<keyword evidence="3" id="KW-0269">Exonuclease</keyword>
<keyword evidence="4" id="KW-1185">Reference proteome</keyword>
<gene>
    <name evidence="3" type="ORF">APR42_09905</name>
</gene>
<evidence type="ECO:0000313" key="3">
    <source>
        <dbReference type="EMBL" id="KRG27392.1"/>
    </source>
</evidence>
<evidence type="ECO:0000259" key="2">
    <source>
        <dbReference type="Pfam" id="PF03372"/>
    </source>
</evidence>
<dbReference type="InterPro" id="IPR005135">
    <property type="entry name" value="Endo/exonuclease/phosphatase"/>
</dbReference>
<keyword evidence="3" id="KW-0255">Endonuclease</keyword>
<dbReference type="STRING" id="270918.APR42_09905"/>
<protein>
    <submittedName>
        <fullName evidence="3">Endonuclease/exonuclease/phosphatase</fullName>
    </submittedName>
</protein>
<sequence>MKILFLKKLTWILIVGVLFASILPNIISNYWFIDIFSNFKLQYLIISIFLFLISLLFFNKKVLALILLISTILWNGYFIAPYYFSDNTALKSKKQVKISSINLLSSNSEIDLVQNYIFEEDPDILILMEFTPNWQFKLNPIIDNYKYKKLVPRNDNFGIALLSKYEMNSSIDYFELNDKPSIVADLNIGSDQFSLVATHPIPPINQHTFENRNKQLSNILNKRSKFSERLIIAGDFNTSSFSNHFSKLTNGDLKDSRIGFGLLPTWPANYLMLQTTLDHFLISKNLEVIERSTGKNIGSDHLPINIIIGVN</sequence>
<name>A0A0Q9Z3W1_9FLAO</name>
<feature type="domain" description="Endonuclease/exonuclease/phosphatase" evidence="2">
    <location>
        <begin position="101"/>
        <end position="301"/>
    </location>
</feature>
<evidence type="ECO:0000313" key="4">
    <source>
        <dbReference type="Proteomes" id="UP000051643"/>
    </source>
</evidence>
<dbReference type="RefSeq" id="WP_057482738.1">
    <property type="nucleotide sequence ID" value="NZ_BMWR01000005.1"/>
</dbReference>
<keyword evidence="1" id="KW-0472">Membrane</keyword>
<dbReference type="EMBL" id="LKTP01000035">
    <property type="protein sequence ID" value="KRG27392.1"/>
    <property type="molecule type" value="Genomic_DNA"/>
</dbReference>
<keyword evidence="3" id="KW-0378">Hydrolase</keyword>
<keyword evidence="1" id="KW-0812">Transmembrane</keyword>
<keyword evidence="3" id="KW-0540">Nuclease</keyword>
<evidence type="ECO:0000256" key="1">
    <source>
        <dbReference type="SAM" id="Phobius"/>
    </source>
</evidence>
<dbReference type="Proteomes" id="UP000051643">
    <property type="component" value="Unassembled WGS sequence"/>
</dbReference>
<dbReference type="Pfam" id="PF03372">
    <property type="entry name" value="Exo_endo_phos"/>
    <property type="match status" value="1"/>
</dbReference>
<dbReference type="SUPFAM" id="SSF56219">
    <property type="entry name" value="DNase I-like"/>
    <property type="match status" value="1"/>
</dbReference>
<dbReference type="InterPro" id="IPR036691">
    <property type="entry name" value="Endo/exonu/phosph_ase_sf"/>
</dbReference>
<dbReference type="GO" id="GO:0004519">
    <property type="term" value="F:endonuclease activity"/>
    <property type="evidence" value="ECO:0007669"/>
    <property type="project" value="UniProtKB-KW"/>
</dbReference>
<dbReference type="AlphaFoldDB" id="A0A0Q9Z3W1"/>
<keyword evidence="1" id="KW-1133">Transmembrane helix</keyword>
<dbReference type="Gene3D" id="3.60.10.10">
    <property type="entry name" value="Endonuclease/exonuclease/phosphatase"/>
    <property type="match status" value="1"/>
</dbReference>
<feature type="transmembrane region" description="Helical" evidence="1">
    <location>
        <begin position="65"/>
        <end position="84"/>
    </location>
</feature>
<feature type="transmembrane region" description="Helical" evidence="1">
    <location>
        <begin position="39"/>
        <end position="58"/>
    </location>
</feature>
<comment type="caution">
    <text evidence="3">The sequence shown here is derived from an EMBL/GenBank/DDBJ whole genome shotgun (WGS) entry which is preliminary data.</text>
</comment>
<dbReference type="OrthoDB" id="9796594at2"/>
<reference evidence="3" key="1">
    <citation type="submission" date="2015-10" db="EMBL/GenBank/DDBJ databases">
        <title>Draft genome sequence of Salegentibacter mishustinae KCTC 12263.</title>
        <authorList>
            <person name="Lin W."/>
            <person name="Zheng Q."/>
        </authorList>
    </citation>
    <scope>NUCLEOTIDE SEQUENCE [LARGE SCALE GENOMIC DNA]</scope>
    <source>
        <strain evidence="3">KCTC 12263</strain>
    </source>
</reference>
<feature type="transmembrane region" description="Helical" evidence="1">
    <location>
        <begin position="12"/>
        <end position="33"/>
    </location>
</feature>
<accession>A0A0Q9Z3W1</accession>